<reference evidence="3 4" key="1">
    <citation type="submission" date="2019-06" db="EMBL/GenBank/DDBJ databases">
        <title>Sequencing the genomes of 1000 actinobacteria strains.</title>
        <authorList>
            <person name="Klenk H.-P."/>
        </authorList>
    </citation>
    <scope>NUCLEOTIDE SEQUENCE [LARGE SCALE GENOMIC DNA]</scope>
    <source>
        <strain evidence="3 4">DSM 8803</strain>
    </source>
</reference>
<feature type="transmembrane region" description="Helical" evidence="1">
    <location>
        <begin position="239"/>
        <end position="263"/>
    </location>
</feature>
<comment type="caution">
    <text evidence="3">The sequence shown here is derived from an EMBL/GenBank/DDBJ whole genome shotgun (WGS) entry which is preliminary data.</text>
</comment>
<feature type="transmembrane region" description="Helical" evidence="1">
    <location>
        <begin position="20"/>
        <end position="38"/>
    </location>
</feature>
<feature type="domain" description="DUF7847" evidence="2">
    <location>
        <begin position="28"/>
        <end position="284"/>
    </location>
</feature>
<dbReference type="Proteomes" id="UP000319094">
    <property type="component" value="Unassembled WGS sequence"/>
</dbReference>
<protein>
    <recommendedName>
        <fullName evidence="2">DUF7847 domain-containing protein</fullName>
    </recommendedName>
</protein>
<evidence type="ECO:0000313" key="4">
    <source>
        <dbReference type="Proteomes" id="UP000319094"/>
    </source>
</evidence>
<feature type="transmembrane region" description="Helical" evidence="1">
    <location>
        <begin position="86"/>
        <end position="109"/>
    </location>
</feature>
<keyword evidence="1" id="KW-0472">Membrane</keyword>
<dbReference type="RefSeq" id="WP_141886764.1">
    <property type="nucleotide sequence ID" value="NZ_BAAAUY010000010.1"/>
</dbReference>
<evidence type="ECO:0000313" key="3">
    <source>
        <dbReference type="EMBL" id="TQL43451.1"/>
    </source>
</evidence>
<dbReference type="PANTHER" id="PTHR33133:SF1">
    <property type="entry name" value="EXPRESSED PROTEIN-RELATED"/>
    <property type="match status" value="1"/>
</dbReference>
<organism evidence="3 4">
    <name type="scientific">Leucobacter komagatae</name>
    <dbReference type="NCBI Taxonomy" id="55969"/>
    <lineage>
        <taxon>Bacteria</taxon>
        <taxon>Bacillati</taxon>
        <taxon>Actinomycetota</taxon>
        <taxon>Actinomycetes</taxon>
        <taxon>Micrococcales</taxon>
        <taxon>Microbacteriaceae</taxon>
        <taxon>Leucobacter</taxon>
    </lineage>
</organism>
<proteinExistence type="predicted"/>
<keyword evidence="1" id="KW-0812">Transmembrane</keyword>
<name>A0A542Y5U9_9MICO</name>
<evidence type="ECO:0000259" key="2">
    <source>
        <dbReference type="Pfam" id="PF25231"/>
    </source>
</evidence>
<feature type="transmembrane region" description="Helical" evidence="1">
    <location>
        <begin position="45"/>
        <end position="66"/>
    </location>
</feature>
<keyword evidence="1" id="KW-1133">Transmembrane helix</keyword>
<gene>
    <name evidence="3" type="ORF">FB468_1472</name>
</gene>
<dbReference type="Pfam" id="PF25231">
    <property type="entry name" value="DUF7847"/>
    <property type="match status" value="1"/>
</dbReference>
<dbReference type="PANTHER" id="PTHR33133">
    <property type="entry name" value="OS08G0107100 PROTEIN-RELATED"/>
    <property type="match status" value="1"/>
</dbReference>
<feature type="transmembrane region" description="Helical" evidence="1">
    <location>
        <begin position="283"/>
        <end position="312"/>
    </location>
</feature>
<dbReference type="OrthoDB" id="121140at2"/>
<feature type="transmembrane region" description="Helical" evidence="1">
    <location>
        <begin position="181"/>
        <end position="202"/>
    </location>
</feature>
<dbReference type="EMBL" id="VFON01000001">
    <property type="protein sequence ID" value="TQL43451.1"/>
    <property type="molecule type" value="Genomic_DNA"/>
</dbReference>
<dbReference type="InterPro" id="IPR057169">
    <property type="entry name" value="DUF7847"/>
</dbReference>
<dbReference type="AlphaFoldDB" id="A0A542Y5U9"/>
<accession>A0A542Y5U9</accession>
<feature type="transmembrane region" description="Helical" evidence="1">
    <location>
        <begin position="142"/>
        <end position="175"/>
    </location>
</feature>
<keyword evidence="4" id="KW-1185">Reference proteome</keyword>
<sequence>MTPQPSAQHPRPSGTPVPPLFPGPLTFGAIFSRGFSAVARNPKPLVLWAMLLPLAVHLLFAIPTALSDAAGLNDEPSPRYDSATVGILLLTLLSSVVYYVVSVLGGAVLQGYVANSVRFEALGHRGTPAELWAATRPVFGRLVGYGGLVIAFAIALGIAAGIAGVIAGIIFGLVAGLSQAMAPAVVLLVLLLLGIFVPILWFSARISIAPAIIVCERTSAWNAVRRAWSLTRGRGWRVVGLYLLLGLVAAAAAGILVLLFWGLTQALMPSPAGETGITGPRFLASYLAGLPVVISGAAILPVTAAATANVYLDARTRQDPLAASLYQYHAARAAGYAPAQLADPFVTVPPGSHLG</sequence>
<evidence type="ECO:0000256" key="1">
    <source>
        <dbReference type="SAM" id="Phobius"/>
    </source>
</evidence>